<dbReference type="AlphaFoldDB" id="A0A365P426"/>
<evidence type="ECO:0000256" key="1">
    <source>
        <dbReference type="ARBA" id="ARBA00022729"/>
    </source>
</evidence>
<dbReference type="EMBL" id="QLST01000003">
    <property type="protein sequence ID" value="RBA29267.1"/>
    <property type="molecule type" value="Genomic_DNA"/>
</dbReference>
<keyword evidence="5" id="KW-1185">Reference proteome</keyword>
<feature type="chain" id="PRO_5016611896" evidence="2">
    <location>
        <begin position="20"/>
        <end position="203"/>
    </location>
</feature>
<feature type="domain" description="Outer membrane protein beta-barrel" evidence="3">
    <location>
        <begin position="7"/>
        <end position="203"/>
    </location>
</feature>
<comment type="caution">
    <text evidence="4">The sequence shown here is derived from an EMBL/GenBank/DDBJ whole genome shotgun (WGS) entry which is preliminary data.</text>
</comment>
<evidence type="ECO:0000256" key="2">
    <source>
        <dbReference type="SAM" id="SignalP"/>
    </source>
</evidence>
<dbReference type="Pfam" id="PF13505">
    <property type="entry name" value="OMP_b-brl"/>
    <property type="match status" value="1"/>
</dbReference>
<organism evidence="4 5">
    <name type="scientific">Flavobacterium tibetense</name>
    <dbReference type="NCBI Taxonomy" id="2233533"/>
    <lineage>
        <taxon>Bacteria</taxon>
        <taxon>Pseudomonadati</taxon>
        <taxon>Bacteroidota</taxon>
        <taxon>Flavobacteriia</taxon>
        <taxon>Flavobacteriales</taxon>
        <taxon>Flavobacteriaceae</taxon>
        <taxon>Flavobacterium</taxon>
    </lineage>
</organism>
<evidence type="ECO:0000313" key="5">
    <source>
        <dbReference type="Proteomes" id="UP000253319"/>
    </source>
</evidence>
<dbReference type="RefSeq" id="WP_113988255.1">
    <property type="nucleotide sequence ID" value="NZ_QLST01000003.1"/>
</dbReference>
<dbReference type="Gene3D" id="2.40.160.20">
    <property type="match status" value="1"/>
</dbReference>
<dbReference type="Proteomes" id="UP000253319">
    <property type="component" value="Unassembled WGS sequence"/>
</dbReference>
<proteinExistence type="predicted"/>
<evidence type="ECO:0000259" key="3">
    <source>
        <dbReference type="Pfam" id="PF13505"/>
    </source>
</evidence>
<name>A0A365P426_9FLAO</name>
<accession>A0A365P426</accession>
<protein>
    <submittedName>
        <fullName evidence="4">Porin family protein</fullName>
    </submittedName>
</protein>
<keyword evidence="1 2" id="KW-0732">Signal</keyword>
<dbReference type="SUPFAM" id="SSF56925">
    <property type="entry name" value="OMPA-like"/>
    <property type="match status" value="1"/>
</dbReference>
<gene>
    <name evidence="4" type="ORF">DPN68_03685</name>
</gene>
<reference evidence="4 5" key="1">
    <citation type="submission" date="2018-06" db="EMBL/GenBank/DDBJ databases">
        <title>Flavobacterium tibetense sp. nov., isolated from a wetland YonghuCo on Tibetan Plateau.</title>
        <authorList>
            <person name="Xing P."/>
            <person name="Phurbu D."/>
            <person name="Lu H."/>
        </authorList>
    </citation>
    <scope>NUCLEOTIDE SEQUENCE [LARGE SCALE GENOMIC DNA]</scope>
    <source>
        <strain evidence="4 5">YH5</strain>
    </source>
</reference>
<dbReference type="InterPro" id="IPR011250">
    <property type="entry name" value="OMP/PagP_B-barrel"/>
</dbReference>
<sequence>MKKVLLSALAVFAFTFANAQEEEKGNGGFSKGDVFVSGSFGFGSEKFGDFYDASSFNFSPAVGYFVSENIAIGAMLKISSAENVEVDLGPLGSGFVEKFSSFGADIFGRYYFTPADKFSVFAQAAVGFGSDKYEDGGEIKATSFGINAGLGLSYFVSSKFAIEASWAGLGYNSYKFEDADDSLNSFGVNGNLSNINLGLVYKF</sequence>
<evidence type="ECO:0000313" key="4">
    <source>
        <dbReference type="EMBL" id="RBA29267.1"/>
    </source>
</evidence>
<dbReference type="OrthoDB" id="945117at2"/>
<dbReference type="InterPro" id="IPR027385">
    <property type="entry name" value="Beta-barrel_OMP"/>
</dbReference>
<feature type="signal peptide" evidence="2">
    <location>
        <begin position="1"/>
        <end position="19"/>
    </location>
</feature>